<dbReference type="EMBL" id="CP000383">
    <property type="protein sequence ID" value="ABG58719.1"/>
    <property type="molecule type" value="Genomic_DNA"/>
</dbReference>
<dbReference type="GO" id="GO:0016209">
    <property type="term" value="F:antioxidant activity"/>
    <property type="evidence" value="ECO:0007669"/>
    <property type="project" value="InterPro"/>
</dbReference>
<keyword evidence="4" id="KW-0676">Redox-active center</keyword>
<dbReference type="Proteomes" id="UP000001822">
    <property type="component" value="Chromosome"/>
</dbReference>
<keyword evidence="7" id="KW-1185">Reference proteome</keyword>
<dbReference type="GO" id="GO:0016491">
    <property type="term" value="F:oxidoreductase activity"/>
    <property type="evidence" value="ECO:0007669"/>
    <property type="project" value="InterPro"/>
</dbReference>
<gene>
    <name evidence="6" type="primary">ccmG</name>
    <name evidence="6" type="ordered locus">CHU_1448</name>
</gene>
<dbReference type="InterPro" id="IPR036249">
    <property type="entry name" value="Thioredoxin-like_sf"/>
</dbReference>
<dbReference type="InterPro" id="IPR013766">
    <property type="entry name" value="Thioredoxin_domain"/>
</dbReference>
<accession>A0A6N4SR07</accession>
<evidence type="ECO:0000256" key="3">
    <source>
        <dbReference type="ARBA" id="ARBA00023157"/>
    </source>
</evidence>
<evidence type="ECO:0000313" key="6">
    <source>
        <dbReference type="EMBL" id="ABG58719.1"/>
    </source>
</evidence>
<evidence type="ECO:0000256" key="4">
    <source>
        <dbReference type="ARBA" id="ARBA00023284"/>
    </source>
</evidence>
<protein>
    <submittedName>
        <fullName evidence="6">Thioredoxin family protein</fullName>
    </submittedName>
</protein>
<dbReference type="GO" id="GO:0030313">
    <property type="term" value="C:cell envelope"/>
    <property type="evidence" value="ECO:0007669"/>
    <property type="project" value="UniProtKB-SubCell"/>
</dbReference>
<dbReference type="InterPro" id="IPR017937">
    <property type="entry name" value="Thioredoxin_CS"/>
</dbReference>
<dbReference type="PROSITE" id="PS51352">
    <property type="entry name" value="THIOREDOXIN_2"/>
    <property type="match status" value="1"/>
</dbReference>
<name>A0A6N4SR07_CYTH3</name>
<dbReference type="Pfam" id="PF14289">
    <property type="entry name" value="DUF4369"/>
    <property type="match status" value="1"/>
</dbReference>
<organism evidence="6 7">
    <name type="scientific">Cytophaga hutchinsonii (strain ATCC 33406 / DSM 1761 / CIP 103989 / NBRC 15051 / NCIMB 9469 / D465)</name>
    <dbReference type="NCBI Taxonomy" id="269798"/>
    <lineage>
        <taxon>Bacteria</taxon>
        <taxon>Pseudomonadati</taxon>
        <taxon>Bacteroidota</taxon>
        <taxon>Cytophagia</taxon>
        <taxon>Cytophagales</taxon>
        <taxon>Cytophagaceae</taxon>
        <taxon>Cytophaga</taxon>
    </lineage>
</organism>
<dbReference type="Pfam" id="PF00578">
    <property type="entry name" value="AhpC-TSA"/>
    <property type="match status" value="1"/>
</dbReference>
<evidence type="ECO:0000259" key="5">
    <source>
        <dbReference type="PROSITE" id="PS51352"/>
    </source>
</evidence>
<feature type="domain" description="Thioredoxin" evidence="5">
    <location>
        <begin position="252"/>
        <end position="390"/>
    </location>
</feature>
<dbReference type="InterPro" id="IPR025380">
    <property type="entry name" value="DUF4369"/>
</dbReference>
<evidence type="ECO:0000256" key="1">
    <source>
        <dbReference type="ARBA" id="ARBA00004196"/>
    </source>
</evidence>
<dbReference type="AlphaFoldDB" id="A0A6N4SR07"/>
<keyword evidence="2" id="KW-0201">Cytochrome c-type biogenesis</keyword>
<sequence>MFMNLRSLFYISLAACSVIIFSCEEKKPLEAGSFNYSIQGKVLNTTSEYACLEEIRDKRWVTVDSAKIDDQSISFSGIKKEVDIYRIRIDKNSYLPVILTGDNITFTVDAKEPFETVVFSGSKDNEAYAAFNKKMLEFNKAQSNLSRMLDSIKNTSTPSVIATNYMNQIKEVEAEMKVYVRESITKHTASPIVFSMLSYADWENDFPFIETATTTIKQQQPDYKYTASLVTNVTQYKAYLEQKAAKDKGNPAAIGKEAPEFALPDVTGKMVRLSSFRGKYVLLDFWASWCGPCRQESPNVVRAYNTYKGKNFDILSVSLDDSKEKWLKAIEKDGLSWTHVGDLKSWQSSVVQLYQVEGIPATFLLDPKGVVIARDLRGDALDAKLEELLK</sequence>
<keyword evidence="3" id="KW-1015">Disulfide bond</keyword>
<comment type="subcellular location">
    <subcellularLocation>
        <location evidence="1">Cell envelope</location>
    </subcellularLocation>
</comment>
<dbReference type="GO" id="GO:0017004">
    <property type="term" value="P:cytochrome complex assembly"/>
    <property type="evidence" value="ECO:0007669"/>
    <property type="project" value="UniProtKB-KW"/>
</dbReference>
<dbReference type="SUPFAM" id="SSF52833">
    <property type="entry name" value="Thioredoxin-like"/>
    <property type="match status" value="1"/>
</dbReference>
<dbReference type="PROSITE" id="PS00194">
    <property type="entry name" value="THIOREDOXIN_1"/>
    <property type="match status" value="1"/>
</dbReference>
<evidence type="ECO:0000256" key="2">
    <source>
        <dbReference type="ARBA" id="ARBA00022748"/>
    </source>
</evidence>
<dbReference type="PROSITE" id="PS51257">
    <property type="entry name" value="PROKAR_LIPOPROTEIN"/>
    <property type="match status" value="1"/>
</dbReference>
<dbReference type="Gene3D" id="3.40.30.10">
    <property type="entry name" value="Glutaredoxin"/>
    <property type="match status" value="1"/>
</dbReference>
<dbReference type="PANTHER" id="PTHR42852">
    <property type="entry name" value="THIOL:DISULFIDE INTERCHANGE PROTEIN DSBE"/>
    <property type="match status" value="1"/>
</dbReference>
<evidence type="ECO:0000313" key="7">
    <source>
        <dbReference type="Proteomes" id="UP000001822"/>
    </source>
</evidence>
<dbReference type="KEGG" id="chu:CHU_1448"/>
<dbReference type="InterPro" id="IPR050553">
    <property type="entry name" value="Thioredoxin_ResA/DsbE_sf"/>
</dbReference>
<reference evidence="6 7" key="1">
    <citation type="journal article" date="2007" name="Appl. Environ. Microbiol.">
        <title>Genome sequence of the cellulolytic gliding bacterium Cytophaga hutchinsonii.</title>
        <authorList>
            <person name="Xie G."/>
            <person name="Bruce D.C."/>
            <person name="Challacombe J.F."/>
            <person name="Chertkov O."/>
            <person name="Detter J.C."/>
            <person name="Gilna P."/>
            <person name="Han C.S."/>
            <person name="Lucas S."/>
            <person name="Misra M."/>
            <person name="Myers G.L."/>
            <person name="Richardson P."/>
            <person name="Tapia R."/>
            <person name="Thayer N."/>
            <person name="Thompson L.S."/>
            <person name="Brettin T.S."/>
            <person name="Henrissat B."/>
            <person name="Wilson D.B."/>
            <person name="McBride M.J."/>
        </authorList>
    </citation>
    <scope>NUCLEOTIDE SEQUENCE [LARGE SCALE GENOMIC DNA]</scope>
    <source>
        <strain evidence="7">ATCC 33406 / DSM 1761 / CIP 103989 / NBRC 15051 / NCIMB 9469 / D465</strain>
    </source>
</reference>
<dbReference type="PANTHER" id="PTHR42852:SF6">
    <property type="entry name" value="THIOL:DISULFIDE INTERCHANGE PROTEIN DSBE"/>
    <property type="match status" value="1"/>
</dbReference>
<proteinExistence type="predicted"/>
<dbReference type="InterPro" id="IPR000866">
    <property type="entry name" value="AhpC/TSA"/>
</dbReference>
<dbReference type="CDD" id="cd02966">
    <property type="entry name" value="TlpA_like_family"/>
    <property type="match status" value="1"/>
</dbReference>